<gene>
    <name evidence="1" type="ORF">MBCUT_19860</name>
</gene>
<dbReference type="RefSeq" id="WP_067260562.1">
    <property type="nucleotide sequence ID" value="NZ_LWMW01000156.1"/>
</dbReference>
<organism evidence="1 2">
    <name type="scientific">Methanobrevibacter cuticularis</name>
    <dbReference type="NCBI Taxonomy" id="47311"/>
    <lineage>
        <taxon>Archaea</taxon>
        <taxon>Methanobacteriati</taxon>
        <taxon>Methanobacteriota</taxon>
        <taxon>Methanomada group</taxon>
        <taxon>Methanobacteria</taxon>
        <taxon>Methanobacteriales</taxon>
        <taxon>Methanobacteriaceae</taxon>
        <taxon>Methanobrevibacter</taxon>
    </lineage>
</organism>
<dbReference type="EMBL" id="LWMW01000156">
    <property type="protein sequence ID" value="KZX14654.1"/>
    <property type="molecule type" value="Genomic_DNA"/>
</dbReference>
<protein>
    <submittedName>
        <fullName evidence="1">Uncharacterized protein</fullName>
    </submittedName>
</protein>
<proteinExistence type="predicted"/>
<dbReference type="Proteomes" id="UP000077275">
    <property type="component" value="Unassembled WGS sequence"/>
</dbReference>
<accession>A0A166CM32</accession>
<dbReference type="PATRIC" id="fig|47311.3.peg.2169"/>
<comment type="caution">
    <text evidence="1">The sequence shown here is derived from an EMBL/GenBank/DDBJ whole genome shotgun (WGS) entry which is preliminary data.</text>
</comment>
<evidence type="ECO:0000313" key="1">
    <source>
        <dbReference type="EMBL" id="KZX14654.1"/>
    </source>
</evidence>
<keyword evidence="2" id="KW-1185">Reference proteome</keyword>
<sequence>MRKRNFVIFLLLLFVVLLSWPCVFASNFTVGGNDFNDVQSVIDGSSNNDVILLGNKTYTSTSGQIVLLIRKI</sequence>
<reference evidence="1 2" key="1">
    <citation type="submission" date="2016-04" db="EMBL/GenBank/DDBJ databases">
        <title>Genome sequence of Methanobrevibacter cuticularis DSM 11139.</title>
        <authorList>
            <person name="Poehlein A."/>
            <person name="Seedorf H."/>
            <person name="Daniel R."/>
        </authorList>
    </citation>
    <scope>NUCLEOTIDE SEQUENCE [LARGE SCALE GENOMIC DNA]</scope>
    <source>
        <strain evidence="1 2">DSM 11139</strain>
    </source>
</reference>
<dbReference type="AlphaFoldDB" id="A0A166CM32"/>
<evidence type="ECO:0000313" key="2">
    <source>
        <dbReference type="Proteomes" id="UP000077275"/>
    </source>
</evidence>
<name>A0A166CM32_9EURY</name>